<dbReference type="GO" id="GO:0072686">
    <property type="term" value="C:mitotic spindle"/>
    <property type="evidence" value="ECO:0007669"/>
    <property type="project" value="TreeGrafter"/>
</dbReference>
<dbReference type="GO" id="GO:0000940">
    <property type="term" value="C:outer kinetochore"/>
    <property type="evidence" value="ECO:0007669"/>
    <property type="project" value="TreeGrafter"/>
</dbReference>
<keyword evidence="4" id="KW-0175">Coiled coil</keyword>
<dbReference type="InterPro" id="IPR042031">
    <property type="entry name" value="SKA1_MBD_sf"/>
</dbReference>
<dbReference type="GO" id="GO:0008017">
    <property type="term" value="F:microtubule binding"/>
    <property type="evidence" value="ECO:0007669"/>
    <property type="project" value="InterPro"/>
</dbReference>
<evidence type="ECO:0000313" key="5">
    <source>
        <dbReference type="EMBL" id="OXU18402.1"/>
    </source>
</evidence>
<dbReference type="Gene3D" id="1.10.10.1890">
    <property type="entry name" value="Ska1 microtubule binding domain-like"/>
    <property type="match status" value="1"/>
</dbReference>
<dbReference type="OrthoDB" id="5962at2759"/>
<accession>A0A232EJA8</accession>
<evidence type="ECO:0000256" key="2">
    <source>
        <dbReference type="ARBA" id="ARBA00047182"/>
    </source>
</evidence>
<dbReference type="PANTHER" id="PTHR28573:SF1">
    <property type="entry name" value="SPINDLE AND KINETOCHORE-ASSOCIATED PROTEIN 1"/>
    <property type="match status" value="1"/>
</dbReference>
<dbReference type="GO" id="GO:0000278">
    <property type="term" value="P:mitotic cell cycle"/>
    <property type="evidence" value="ECO:0007669"/>
    <property type="project" value="TreeGrafter"/>
</dbReference>
<dbReference type="GO" id="GO:0007059">
    <property type="term" value="P:chromosome segregation"/>
    <property type="evidence" value="ECO:0007669"/>
    <property type="project" value="InterPro"/>
</dbReference>
<dbReference type="GO" id="GO:0031110">
    <property type="term" value="P:regulation of microtubule polymerization or depolymerization"/>
    <property type="evidence" value="ECO:0007669"/>
    <property type="project" value="TreeGrafter"/>
</dbReference>
<dbReference type="Pfam" id="PF07160">
    <property type="entry name" value="SKA1"/>
    <property type="match status" value="1"/>
</dbReference>
<sequence>MVSYQSLENLLFVQTQKLQDLETATELIQSKSVIQEELFNAYGEVCSIARGIQDLKEDVKKMKADNAHCKELSVVLKSLDRQIHHMENNIPAKIQEYVNSEQPKNIEEPLTTVEYANNTFNNITICNGDTTANGGAFINDMKSCKKVLFNDPEIPRVEAVTQEEFHKIPKYMIGRYTLETLNSLVVSINQIIKAKYSIIALGKNGARKKGELDLYLHYKKEQTGLGKEEENTYFFTGDDYEKYIKAKLDKTKLNLLIALRHCKKLREIRTSKTVHYALILPS</sequence>
<dbReference type="AlphaFoldDB" id="A0A232EJA8"/>
<keyword evidence="6" id="KW-1185">Reference proteome</keyword>
<proteinExistence type="inferred from homology"/>
<dbReference type="EMBL" id="NNAY01004077">
    <property type="protein sequence ID" value="OXU18402.1"/>
    <property type="molecule type" value="Genomic_DNA"/>
</dbReference>
<dbReference type="GO" id="GO:0005876">
    <property type="term" value="C:spindle microtubule"/>
    <property type="evidence" value="ECO:0007669"/>
    <property type="project" value="TreeGrafter"/>
</dbReference>
<dbReference type="STRING" id="543379.A0A232EJA8"/>
<organism evidence="5 6">
    <name type="scientific">Trichomalopsis sarcophagae</name>
    <dbReference type="NCBI Taxonomy" id="543379"/>
    <lineage>
        <taxon>Eukaryota</taxon>
        <taxon>Metazoa</taxon>
        <taxon>Ecdysozoa</taxon>
        <taxon>Arthropoda</taxon>
        <taxon>Hexapoda</taxon>
        <taxon>Insecta</taxon>
        <taxon>Pterygota</taxon>
        <taxon>Neoptera</taxon>
        <taxon>Endopterygota</taxon>
        <taxon>Hymenoptera</taxon>
        <taxon>Apocrita</taxon>
        <taxon>Proctotrupomorpha</taxon>
        <taxon>Chalcidoidea</taxon>
        <taxon>Pteromalidae</taxon>
        <taxon>Pteromalinae</taxon>
        <taxon>Trichomalopsis</taxon>
    </lineage>
</organism>
<name>A0A232EJA8_9HYME</name>
<dbReference type="Proteomes" id="UP000215335">
    <property type="component" value="Unassembled WGS sequence"/>
</dbReference>
<dbReference type="PANTHER" id="PTHR28573">
    <property type="entry name" value="SPINDLE AND KINETOCHORE-ASSOCIATED PROTEIN 1"/>
    <property type="match status" value="1"/>
</dbReference>
<comment type="caution">
    <text evidence="5">The sequence shown here is derived from an EMBL/GenBank/DDBJ whole genome shotgun (WGS) entry which is preliminary data.</text>
</comment>
<evidence type="ECO:0000256" key="1">
    <source>
        <dbReference type="ARBA" id="ARBA00006836"/>
    </source>
</evidence>
<evidence type="ECO:0000256" key="4">
    <source>
        <dbReference type="SAM" id="Coils"/>
    </source>
</evidence>
<protein>
    <recommendedName>
        <fullName evidence="2">SKA complex subunit 1</fullName>
    </recommendedName>
    <alternativeName>
        <fullName evidence="3">Spindle and kinetochore-associated protein 1</fullName>
    </alternativeName>
</protein>
<comment type="similarity">
    <text evidence="1">Belongs to the SKA1 family.</text>
</comment>
<dbReference type="GO" id="GO:0051301">
    <property type="term" value="P:cell division"/>
    <property type="evidence" value="ECO:0007669"/>
    <property type="project" value="InterPro"/>
</dbReference>
<evidence type="ECO:0000256" key="3">
    <source>
        <dbReference type="ARBA" id="ARBA00047202"/>
    </source>
</evidence>
<evidence type="ECO:0000313" key="6">
    <source>
        <dbReference type="Proteomes" id="UP000215335"/>
    </source>
</evidence>
<reference evidence="5 6" key="1">
    <citation type="journal article" date="2017" name="Curr. Biol.">
        <title>The Evolution of Venom by Co-option of Single-Copy Genes.</title>
        <authorList>
            <person name="Martinson E.O."/>
            <person name="Mrinalini"/>
            <person name="Kelkar Y.D."/>
            <person name="Chang C.H."/>
            <person name="Werren J.H."/>
        </authorList>
    </citation>
    <scope>NUCLEOTIDE SEQUENCE [LARGE SCALE GENOMIC DNA]</scope>
    <source>
        <strain evidence="5 6">Alberta</strain>
        <tissue evidence="5">Whole body</tissue>
    </source>
</reference>
<dbReference type="InterPro" id="IPR009829">
    <property type="entry name" value="SKA1"/>
</dbReference>
<feature type="coiled-coil region" evidence="4">
    <location>
        <begin position="52"/>
        <end position="89"/>
    </location>
</feature>
<gene>
    <name evidence="5" type="ORF">TSAR_015739</name>
</gene>